<keyword evidence="1" id="KW-0472">Membrane</keyword>
<comment type="function">
    <text evidence="1">Could be involved in insertion of integral membrane proteins into the membrane.</text>
</comment>
<dbReference type="PANTHER" id="PTHR33383">
    <property type="entry name" value="MEMBRANE PROTEIN INSERTION EFFICIENCY FACTOR-RELATED"/>
    <property type="match status" value="1"/>
</dbReference>
<accession>A0A2S8AFM7</accession>
<comment type="similarity">
    <text evidence="1">Belongs to the UPF0161 family.</text>
</comment>
<comment type="caution">
    <text evidence="2">The sequence shown here is derived from an EMBL/GenBank/DDBJ whole genome shotgun (WGS) entry which is preliminary data.</text>
</comment>
<proteinExistence type="inferred from homology"/>
<dbReference type="PANTHER" id="PTHR33383:SF1">
    <property type="entry name" value="MEMBRANE PROTEIN INSERTION EFFICIENCY FACTOR-RELATED"/>
    <property type="match status" value="1"/>
</dbReference>
<dbReference type="Proteomes" id="UP000238042">
    <property type="component" value="Unassembled WGS sequence"/>
</dbReference>
<dbReference type="NCBIfam" id="TIGR00278">
    <property type="entry name" value="membrane protein insertion efficiency factor YidD"/>
    <property type="match status" value="1"/>
</dbReference>
<keyword evidence="3" id="KW-1185">Reference proteome</keyword>
<dbReference type="EMBL" id="PSZM01000002">
    <property type="protein sequence ID" value="PQL95020.1"/>
    <property type="molecule type" value="Genomic_DNA"/>
</dbReference>
<dbReference type="InterPro" id="IPR002696">
    <property type="entry name" value="Membr_insert_effic_factor_YidD"/>
</dbReference>
<name>A0A2S8AFM7_9FLAO</name>
<dbReference type="SMART" id="SM01234">
    <property type="entry name" value="Haemolytic"/>
    <property type="match status" value="1"/>
</dbReference>
<sequence length="100" mass="11761">MRNRYFNQKLYIFVKNYNNAVGKKIAILPLVVLIRFYQKAISPWMGNNCRYTPTCSNYMLEALKVHGLFYGFWLGIKRILRCHPWGGSGYDPVPQKKNNI</sequence>
<dbReference type="HAMAP" id="MF_00386">
    <property type="entry name" value="UPF0161_YidD"/>
    <property type="match status" value="1"/>
</dbReference>
<dbReference type="GO" id="GO:0005886">
    <property type="term" value="C:plasma membrane"/>
    <property type="evidence" value="ECO:0007669"/>
    <property type="project" value="UniProtKB-SubCell"/>
</dbReference>
<reference evidence="2 3" key="1">
    <citation type="submission" date="2018-02" db="EMBL/GenBank/DDBJ databases">
        <title>Genome sequences of Apibacter spp., gut symbionts of Asian honey bees.</title>
        <authorList>
            <person name="Kwong W.K."/>
            <person name="Steele M.I."/>
            <person name="Moran N.A."/>
        </authorList>
    </citation>
    <scope>NUCLEOTIDE SEQUENCE [LARGE SCALE GENOMIC DNA]</scope>
    <source>
        <strain evidence="3">wkB301</strain>
    </source>
</reference>
<evidence type="ECO:0000313" key="2">
    <source>
        <dbReference type="EMBL" id="PQL95020.1"/>
    </source>
</evidence>
<dbReference type="OrthoDB" id="9801753at2"/>
<protein>
    <recommendedName>
        <fullName evidence="1">Putative membrane protein insertion efficiency factor</fullName>
    </recommendedName>
</protein>
<comment type="subcellular location">
    <subcellularLocation>
        <location evidence="1">Cell membrane</location>
        <topology evidence="1">Peripheral membrane protein</topology>
        <orientation evidence="1">Cytoplasmic side</orientation>
    </subcellularLocation>
</comment>
<evidence type="ECO:0000313" key="3">
    <source>
        <dbReference type="Proteomes" id="UP000238042"/>
    </source>
</evidence>
<gene>
    <name evidence="2" type="ORF">C4S77_02055</name>
</gene>
<organism evidence="2 3">
    <name type="scientific">Apibacter adventoris</name>
    <dbReference type="NCBI Taxonomy" id="1679466"/>
    <lineage>
        <taxon>Bacteria</taxon>
        <taxon>Pseudomonadati</taxon>
        <taxon>Bacteroidota</taxon>
        <taxon>Flavobacteriia</taxon>
        <taxon>Flavobacteriales</taxon>
        <taxon>Weeksellaceae</taxon>
        <taxon>Apibacter</taxon>
    </lineage>
</organism>
<evidence type="ECO:0000256" key="1">
    <source>
        <dbReference type="HAMAP-Rule" id="MF_00386"/>
    </source>
</evidence>
<dbReference type="Pfam" id="PF01809">
    <property type="entry name" value="YidD"/>
    <property type="match status" value="1"/>
</dbReference>
<dbReference type="AlphaFoldDB" id="A0A2S8AFM7"/>
<keyword evidence="1" id="KW-1003">Cell membrane</keyword>